<gene>
    <name evidence="1" type="ORF">AFUS01_LOCUS35063</name>
</gene>
<dbReference type="EMBL" id="CAJVCH010534493">
    <property type="protein sequence ID" value="CAG7824932.1"/>
    <property type="molecule type" value="Genomic_DNA"/>
</dbReference>
<evidence type="ECO:0000313" key="1">
    <source>
        <dbReference type="EMBL" id="CAG7824932.1"/>
    </source>
</evidence>
<dbReference type="AlphaFoldDB" id="A0A8J2L3P4"/>
<keyword evidence="2" id="KW-1185">Reference proteome</keyword>
<sequence>MSSLKTWVGMSMTVGASNAPSIHRGWDERITCPATPLKNTAAAAMLERERSRCSVGCGTRTRSCEEGPALCVCGLWKLEARISLEAPLRRKKCKGKFKRIINSGGTVNQTWMLANSDPSLEYFSLK</sequence>
<evidence type="ECO:0000313" key="2">
    <source>
        <dbReference type="Proteomes" id="UP000708208"/>
    </source>
</evidence>
<accession>A0A8J2L3P4</accession>
<name>A0A8J2L3P4_9HEXA</name>
<dbReference type="Proteomes" id="UP000708208">
    <property type="component" value="Unassembled WGS sequence"/>
</dbReference>
<protein>
    <submittedName>
        <fullName evidence="1">Uncharacterized protein</fullName>
    </submittedName>
</protein>
<proteinExistence type="predicted"/>
<reference evidence="1" key="1">
    <citation type="submission" date="2021-06" db="EMBL/GenBank/DDBJ databases">
        <authorList>
            <person name="Hodson N. C."/>
            <person name="Mongue J. A."/>
            <person name="Jaron S. K."/>
        </authorList>
    </citation>
    <scope>NUCLEOTIDE SEQUENCE</scope>
</reference>
<organism evidence="1 2">
    <name type="scientific">Allacma fusca</name>
    <dbReference type="NCBI Taxonomy" id="39272"/>
    <lineage>
        <taxon>Eukaryota</taxon>
        <taxon>Metazoa</taxon>
        <taxon>Ecdysozoa</taxon>
        <taxon>Arthropoda</taxon>
        <taxon>Hexapoda</taxon>
        <taxon>Collembola</taxon>
        <taxon>Symphypleona</taxon>
        <taxon>Sminthuridae</taxon>
        <taxon>Allacma</taxon>
    </lineage>
</organism>
<comment type="caution">
    <text evidence="1">The sequence shown here is derived from an EMBL/GenBank/DDBJ whole genome shotgun (WGS) entry which is preliminary data.</text>
</comment>